<dbReference type="AlphaFoldDB" id="A0A1Z5S4Z3"/>
<reference evidence="1 2" key="1">
    <citation type="journal article" date="2009" name="Nature">
        <title>The Sorghum bicolor genome and the diversification of grasses.</title>
        <authorList>
            <person name="Paterson A.H."/>
            <person name="Bowers J.E."/>
            <person name="Bruggmann R."/>
            <person name="Dubchak I."/>
            <person name="Grimwood J."/>
            <person name="Gundlach H."/>
            <person name="Haberer G."/>
            <person name="Hellsten U."/>
            <person name="Mitros T."/>
            <person name="Poliakov A."/>
            <person name="Schmutz J."/>
            <person name="Spannagl M."/>
            <person name="Tang H."/>
            <person name="Wang X."/>
            <person name="Wicker T."/>
            <person name="Bharti A.K."/>
            <person name="Chapman J."/>
            <person name="Feltus F.A."/>
            <person name="Gowik U."/>
            <person name="Grigoriev I.V."/>
            <person name="Lyons E."/>
            <person name="Maher C.A."/>
            <person name="Martis M."/>
            <person name="Narechania A."/>
            <person name="Otillar R.P."/>
            <person name="Penning B.W."/>
            <person name="Salamov A.A."/>
            <person name="Wang Y."/>
            <person name="Zhang L."/>
            <person name="Carpita N.C."/>
            <person name="Freeling M."/>
            <person name="Gingle A.R."/>
            <person name="Hash C.T."/>
            <person name="Keller B."/>
            <person name="Klein P."/>
            <person name="Kresovich S."/>
            <person name="McCann M.C."/>
            <person name="Ming R."/>
            <person name="Peterson D.G."/>
            <person name="Mehboob-ur-Rahman"/>
            <person name="Ware D."/>
            <person name="Westhoff P."/>
            <person name="Mayer K.F."/>
            <person name="Messing J."/>
            <person name="Rokhsar D.S."/>
        </authorList>
    </citation>
    <scope>NUCLEOTIDE SEQUENCE [LARGE SCALE GENOMIC DNA]</scope>
    <source>
        <strain evidence="2">cv. BTx623</strain>
    </source>
</reference>
<reference evidence="2" key="2">
    <citation type="journal article" date="2018" name="Plant J.">
        <title>The Sorghum bicolor reference genome: improved assembly, gene annotations, a transcriptome atlas, and signatures of genome organization.</title>
        <authorList>
            <person name="McCormick R.F."/>
            <person name="Truong S.K."/>
            <person name="Sreedasyam A."/>
            <person name="Jenkins J."/>
            <person name="Shu S."/>
            <person name="Sims D."/>
            <person name="Kennedy M."/>
            <person name="Amirebrahimi M."/>
            <person name="Weers B.D."/>
            <person name="McKinley B."/>
            <person name="Mattison A."/>
            <person name="Morishige D.T."/>
            <person name="Grimwood J."/>
            <person name="Schmutz J."/>
            <person name="Mullet J.E."/>
        </authorList>
    </citation>
    <scope>NUCLEOTIDE SEQUENCE [LARGE SCALE GENOMIC DNA]</scope>
    <source>
        <strain evidence="2">cv. BTx623</strain>
    </source>
</reference>
<keyword evidence="2" id="KW-1185">Reference proteome</keyword>
<gene>
    <name evidence="1" type="ORF">SORBI_3001G068132</name>
</gene>
<accession>A0A1Z5S4Z3</accession>
<dbReference type="InParanoid" id="A0A1Z5S4Z3"/>
<evidence type="ECO:0000313" key="2">
    <source>
        <dbReference type="Proteomes" id="UP000000768"/>
    </source>
</evidence>
<evidence type="ECO:0000313" key="1">
    <source>
        <dbReference type="EMBL" id="OQU90889.1"/>
    </source>
</evidence>
<dbReference type="Proteomes" id="UP000000768">
    <property type="component" value="Chromosome 1"/>
</dbReference>
<protein>
    <submittedName>
        <fullName evidence="1">Uncharacterized protein</fullName>
    </submittedName>
</protein>
<sequence>MRTPLGFGLWNEPAIYTGPQRIHTLIHRHIALCSTSFAPPSPVRRPRCRCRCSCLFLFLRAIHQRKTHTHSGRAEQYVS</sequence>
<dbReference type="EMBL" id="CM000760">
    <property type="protein sequence ID" value="OQU90889.1"/>
    <property type="molecule type" value="Genomic_DNA"/>
</dbReference>
<organism evidence="1 2">
    <name type="scientific">Sorghum bicolor</name>
    <name type="common">Sorghum</name>
    <name type="synonym">Sorghum vulgare</name>
    <dbReference type="NCBI Taxonomy" id="4558"/>
    <lineage>
        <taxon>Eukaryota</taxon>
        <taxon>Viridiplantae</taxon>
        <taxon>Streptophyta</taxon>
        <taxon>Embryophyta</taxon>
        <taxon>Tracheophyta</taxon>
        <taxon>Spermatophyta</taxon>
        <taxon>Magnoliopsida</taxon>
        <taxon>Liliopsida</taxon>
        <taxon>Poales</taxon>
        <taxon>Poaceae</taxon>
        <taxon>PACMAD clade</taxon>
        <taxon>Panicoideae</taxon>
        <taxon>Andropogonodae</taxon>
        <taxon>Andropogoneae</taxon>
        <taxon>Sorghinae</taxon>
        <taxon>Sorghum</taxon>
    </lineage>
</organism>
<name>A0A1Z5S4Z3_SORBI</name>
<dbReference type="Gramene" id="OQU90889">
    <property type="protein sequence ID" value="OQU90889"/>
    <property type="gene ID" value="SORBI_3001G068132"/>
</dbReference>
<proteinExistence type="predicted"/>